<dbReference type="EMBL" id="CP002196">
    <property type="protein sequence ID" value="AFD28203.1"/>
    <property type="molecule type" value="Genomic_DNA"/>
</dbReference>
<geneLocation type="plasmid" evidence="2 3">
    <name>P5</name>
</geneLocation>
<evidence type="ECO:0000313" key="3">
    <source>
        <dbReference type="Proteomes" id="UP000007575"/>
    </source>
</evidence>
<name>H8H3V6_DEIGI</name>
<protein>
    <submittedName>
        <fullName evidence="2">Uncharacterized protein</fullName>
    </submittedName>
</protein>
<evidence type="ECO:0000313" key="2">
    <source>
        <dbReference type="EMBL" id="AFD28203.1"/>
    </source>
</evidence>
<feature type="compositionally biased region" description="Gly residues" evidence="1">
    <location>
        <begin position="97"/>
        <end position="116"/>
    </location>
</feature>
<keyword evidence="3" id="KW-1185">Reference proteome</keyword>
<gene>
    <name evidence="2" type="ordered locus">DGo_PE0059</name>
</gene>
<dbReference type="Proteomes" id="UP000007575">
    <property type="component" value="Plasmid P5"/>
</dbReference>
<keyword evidence="2" id="KW-0614">Plasmid</keyword>
<accession>H8H3V6</accession>
<organism evidence="2 3">
    <name type="scientific">Deinococcus gobiensis (strain DSM 21396 / JCM 16679 / CGMCC 1.7299 / I-0)</name>
    <dbReference type="NCBI Taxonomy" id="745776"/>
    <lineage>
        <taxon>Bacteria</taxon>
        <taxon>Thermotogati</taxon>
        <taxon>Deinococcota</taxon>
        <taxon>Deinococci</taxon>
        <taxon>Deinococcales</taxon>
        <taxon>Deinococcaceae</taxon>
        <taxon>Deinococcus</taxon>
    </lineage>
</organism>
<proteinExistence type="predicted"/>
<evidence type="ECO:0000256" key="1">
    <source>
        <dbReference type="SAM" id="MobiDB-lite"/>
    </source>
</evidence>
<dbReference type="KEGG" id="dgo:DGo_PE0059"/>
<dbReference type="AlphaFoldDB" id="H8H3V6"/>
<dbReference type="HOGENOM" id="CLU_1831876_0_0_0"/>
<sequence>MLAGAGADLQGLAAVGVAEDLDLVANLQAQGEDEAVGRGVGLCAVVARQGQAVDLGQRLGKGRELAHALGADDADVWHLIADARRQRLAAARAGPGRSMGKGDGGRVEAGGGVGHDGGSDSPHPGFRCDWRSDGGIGLQI</sequence>
<feature type="region of interest" description="Disordered" evidence="1">
    <location>
        <begin position="90"/>
        <end position="140"/>
    </location>
</feature>
<reference evidence="2 3" key="1">
    <citation type="journal article" date="2012" name="PLoS ONE">
        <title>Genome sequence and transcriptome analysis of the radioresistant bacterium Deinococcus gobiensis: insights into the extreme environmental adaptations.</title>
        <authorList>
            <person name="Yuan M."/>
            <person name="Chen M."/>
            <person name="Zhang W."/>
            <person name="Lu W."/>
            <person name="Wang J."/>
            <person name="Yang M."/>
            <person name="Zhao P."/>
            <person name="Tang R."/>
            <person name="Li X."/>
            <person name="Hao Y."/>
            <person name="Zhou Z."/>
            <person name="Zhan Y."/>
            <person name="Yu H."/>
            <person name="Teng C."/>
            <person name="Yan Y."/>
            <person name="Ping S."/>
            <person name="Wang Y."/>
            <person name="Lin M."/>
        </authorList>
    </citation>
    <scope>NUCLEOTIDE SEQUENCE [LARGE SCALE GENOMIC DNA]</scope>
    <source>
        <strain evidence="3">DSM 21396 / JCM 16679 / CGMCC 1.7299 / I-0</strain>
        <plasmid evidence="2">P5</plasmid>
    </source>
</reference>